<dbReference type="SUPFAM" id="SSF55729">
    <property type="entry name" value="Acyl-CoA N-acyltransferases (Nat)"/>
    <property type="match status" value="1"/>
</dbReference>
<comment type="catalytic activity">
    <reaction evidence="6 8">
        <text>a fatty acyl-[ACP] + S-adenosyl-L-methionine = an N-acyl-L-homoserine lactone + S-methyl-5'-thioadenosine + holo-[ACP] + H(+)</text>
        <dbReference type="Rhea" id="RHEA:10096"/>
        <dbReference type="Rhea" id="RHEA-COMP:9685"/>
        <dbReference type="Rhea" id="RHEA-COMP:14125"/>
        <dbReference type="ChEBI" id="CHEBI:15378"/>
        <dbReference type="ChEBI" id="CHEBI:17509"/>
        <dbReference type="ChEBI" id="CHEBI:55474"/>
        <dbReference type="ChEBI" id="CHEBI:59789"/>
        <dbReference type="ChEBI" id="CHEBI:64479"/>
        <dbReference type="ChEBI" id="CHEBI:138651"/>
        <dbReference type="EC" id="2.3.1.184"/>
    </reaction>
</comment>
<evidence type="ECO:0000313" key="9">
    <source>
        <dbReference type="EMBL" id="SIT57251.1"/>
    </source>
</evidence>
<keyword evidence="10" id="KW-1185">Reference proteome</keyword>
<dbReference type="EC" id="2.3.1.184" evidence="1 8"/>
<reference evidence="10" key="1">
    <citation type="submission" date="2017-01" db="EMBL/GenBank/DDBJ databases">
        <authorList>
            <person name="Brunel B."/>
        </authorList>
    </citation>
    <scope>NUCLEOTIDE SEQUENCE [LARGE SCALE GENOMIC DNA]</scope>
</reference>
<name>A0A1R3VFU0_9HYPH</name>
<dbReference type="InterPro" id="IPR001690">
    <property type="entry name" value="Autoind_synthase"/>
</dbReference>
<organism evidence="9 10">
    <name type="scientific">Mesorhizobium prunaredense</name>
    <dbReference type="NCBI Taxonomy" id="1631249"/>
    <lineage>
        <taxon>Bacteria</taxon>
        <taxon>Pseudomonadati</taxon>
        <taxon>Pseudomonadota</taxon>
        <taxon>Alphaproteobacteria</taxon>
        <taxon>Hyphomicrobiales</taxon>
        <taxon>Phyllobacteriaceae</taxon>
        <taxon>Mesorhizobium</taxon>
    </lineage>
</organism>
<keyword evidence="4 8" id="KW-0949">S-adenosyl-L-methionine</keyword>
<evidence type="ECO:0000256" key="6">
    <source>
        <dbReference type="ARBA" id="ARBA00048576"/>
    </source>
</evidence>
<evidence type="ECO:0000256" key="4">
    <source>
        <dbReference type="ARBA" id="ARBA00022691"/>
    </source>
</evidence>
<keyword evidence="9" id="KW-0012">Acyltransferase</keyword>
<dbReference type="GO" id="GO:0007165">
    <property type="term" value="P:signal transduction"/>
    <property type="evidence" value="ECO:0007669"/>
    <property type="project" value="TreeGrafter"/>
</dbReference>
<dbReference type="AlphaFoldDB" id="A0A1R3VFU0"/>
<keyword evidence="3 8" id="KW-0808">Transferase</keyword>
<dbReference type="Pfam" id="PF00765">
    <property type="entry name" value="Autoind_synth"/>
    <property type="match status" value="1"/>
</dbReference>
<gene>
    <name evidence="9" type="primary">traI</name>
    <name evidence="9" type="ORF">BQ8794_320073</name>
</gene>
<dbReference type="PROSITE" id="PS51187">
    <property type="entry name" value="AUTOINDUCER_SYNTH_2"/>
    <property type="match status" value="1"/>
</dbReference>
<evidence type="ECO:0000256" key="3">
    <source>
        <dbReference type="ARBA" id="ARBA00022679"/>
    </source>
</evidence>
<accession>A0A1R3VFU0</accession>
<sequence length="212" mass="23213">MRVIPVTHSDDSEFPDLIAGMHRLRYRVFRNRLNWDVSVSGDMEIDAYDALKPTYIIAIDDSSSVVGCARLLPTMGPTMLANTFPALLGSNPAPRSDRIFESSRFCVDTGSAGCVTAAGLRDATFSLLAGILEWGLSKDQEAVVTVTDVRFERILRRAGWPLERFAPPMQIDDTKALAGYLLISESVLMNVREMGQLQAPVLVARVAQPVAA</sequence>
<dbReference type="InterPro" id="IPR018311">
    <property type="entry name" value="Autoind_synth_CS"/>
</dbReference>
<dbReference type="PANTHER" id="PTHR39322:SF1">
    <property type="entry name" value="ISOVALERYL-HOMOSERINE LACTONE SYNTHASE"/>
    <property type="match status" value="1"/>
</dbReference>
<dbReference type="PRINTS" id="PR01549">
    <property type="entry name" value="AUTOINDCRSYN"/>
</dbReference>
<evidence type="ECO:0000313" key="10">
    <source>
        <dbReference type="Proteomes" id="UP000188388"/>
    </source>
</evidence>
<keyword evidence="5 7" id="KW-0071">Autoinducer synthesis</keyword>
<dbReference type="Gene3D" id="3.40.630.30">
    <property type="match status" value="1"/>
</dbReference>
<dbReference type="RefSeq" id="WP_077380564.1">
    <property type="nucleotide sequence ID" value="NZ_FTPD01000026.1"/>
</dbReference>
<evidence type="ECO:0000256" key="7">
    <source>
        <dbReference type="PROSITE-ProRule" id="PRU00533"/>
    </source>
</evidence>
<evidence type="ECO:0000256" key="2">
    <source>
        <dbReference type="ARBA" id="ARBA00022654"/>
    </source>
</evidence>
<comment type="similarity">
    <text evidence="7 8">Belongs to the autoinducer synthase family.</text>
</comment>
<keyword evidence="2 7" id="KW-0673">Quorum sensing</keyword>
<evidence type="ECO:0000256" key="8">
    <source>
        <dbReference type="RuleBase" id="RU361135"/>
    </source>
</evidence>
<dbReference type="Proteomes" id="UP000188388">
    <property type="component" value="Unassembled WGS sequence"/>
</dbReference>
<dbReference type="STRING" id="1631249.BQ8794_320073"/>
<dbReference type="PROSITE" id="PS00949">
    <property type="entry name" value="AUTOINDUCER_SYNTH_1"/>
    <property type="match status" value="1"/>
</dbReference>
<dbReference type="GO" id="GO:0061579">
    <property type="term" value="F:N-acyl homoserine lactone synthase activity"/>
    <property type="evidence" value="ECO:0007669"/>
    <property type="project" value="UniProtKB-UniRule"/>
</dbReference>
<dbReference type="InterPro" id="IPR016181">
    <property type="entry name" value="Acyl_CoA_acyltransferase"/>
</dbReference>
<dbReference type="EMBL" id="FTPD01000026">
    <property type="protein sequence ID" value="SIT57251.1"/>
    <property type="molecule type" value="Genomic_DNA"/>
</dbReference>
<dbReference type="GO" id="GO:0009372">
    <property type="term" value="P:quorum sensing"/>
    <property type="evidence" value="ECO:0007669"/>
    <property type="project" value="UniProtKB-UniRule"/>
</dbReference>
<protein>
    <recommendedName>
        <fullName evidence="1 8">Acyl-homoserine-lactone synthase</fullName>
        <ecNumber evidence="1 8">2.3.1.184</ecNumber>
    </recommendedName>
    <alternativeName>
        <fullName evidence="8">Autoinducer synthesis protein</fullName>
    </alternativeName>
</protein>
<dbReference type="PANTHER" id="PTHR39322">
    <property type="entry name" value="ACYL-HOMOSERINE-LACTONE SYNTHASE"/>
    <property type="match status" value="1"/>
</dbReference>
<evidence type="ECO:0000256" key="1">
    <source>
        <dbReference type="ARBA" id="ARBA00012340"/>
    </source>
</evidence>
<evidence type="ECO:0000256" key="5">
    <source>
        <dbReference type="ARBA" id="ARBA00022929"/>
    </source>
</evidence>
<proteinExistence type="inferred from homology"/>